<feature type="compositionally biased region" description="Low complexity" evidence="1">
    <location>
        <begin position="75"/>
        <end position="90"/>
    </location>
</feature>
<evidence type="ECO:0000256" key="1">
    <source>
        <dbReference type="SAM" id="MobiDB-lite"/>
    </source>
</evidence>
<accession>A0ABR3URX1</accession>
<feature type="region of interest" description="Disordered" evidence="1">
    <location>
        <begin position="191"/>
        <end position="256"/>
    </location>
</feature>
<feature type="compositionally biased region" description="Polar residues" evidence="1">
    <location>
        <begin position="40"/>
        <end position="54"/>
    </location>
</feature>
<gene>
    <name evidence="2" type="ORF">ACET3X_003215</name>
</gene>
<proteinExistence type="predicted"/>
<name>A0ABR3URX1_9PLEO</name>
<dbReference type="Proteomes" id="UP001578633">
    <property type="component" value="Chromosome 2"/>
</dbReference>
<keyword evidence="3" id="KW-1185">Reference proteome</keyword>
<reference evidence="2 3" key="1">
    <citation type="submission" date="2024-09" db="EMBL/GenBank/DDBJ databases">
        <title>T2T genomes of carrot and Alternaria dauci and their utility for understanding host-pathogen interaction during carrot leaf blight disease.</title>
        <authorList>
            <person name="Liu W."/>
            <person name="Xu S."/>
            <person name="Ou C."/>
            <person name="Liu X."/>
            <person name="Zhuang F."/>
            <person name="Deng X.W."/>
        </authorList>
    </citation>
    <scope>NUCLEOTIDE SEQUENCE [LARGE SCALE GENOMIC DNA]</scope>
    <source>
        <strain evidence="2 3">A2016</strain>
    </source>
</reference>
<dbReference type="RefSeq" id="XP_069309762.1">
    <property type="nucleotide sequence ID" value="XM_069448466.1"/>
</dbReference>
<feature type="region of interest" description="Disordered" evidence="1">
    <location>
        <begin position="1"/>
        <end position="54"/>
    </location>
</feature>
<evidence type="ECO:0000313" key="3">
    <source>
        <dbReference type="Proteomes" id="UP001578633"/>
    </source>
</evidence>
<feature type="region of interest" description="Disordered" evidence="1">
    <location>
        <begin position="147"/>
        <end position="170"/>
    </location>
</feature>
<feature type="region of interest" description="Disordered" evidence="1">
    <location>
        <begin position="72"/>
        <end position="115"/>
    </location>
</feature>
<evidence type="ECO:0000313" key="2">
    <source>
        <dbReference type="EMBL" id="KAL1799178.1"/>
    </source>
</evidence>
<comment type="caution">
    <text evidence="2">The sequence shown here is derived from an EMBL/GenBank/DDBJ whole genome shotgun (WGS) entry which is preliminary data.</text>
</comment>
<protein>
    <submittedName>
        <fullName evidence="2">Uncharacterized protein</fullName>
    </submittedName>
</protein>
<organism evidence="2 3">
    <name type="scientific">Alternaria dauci</name>
    <dbReference type="NCBI Taxonomy" id="48095"/>
    <lineage>
        <taxon>Eukaryota</taxon>
        <taxon>Fungi</taxon>
        <taxon>Dikarya</taxon>
        <taxon>Ascomycota</taxon>
        <taxon>Pezizomycotina</taxon>
        <taxon>Dothideomycetes</taxon>
        <taxon>Pleosporomycetidae</taxon>
        <taxon>Pleosporales</taxon>
        <taxon>Pleosporineae</taxon>
        <taxon>Pleosporaceae</taxon>
        <taxon>Alternaria</taxon>
        <taxon>Alternaria sect. Porri</taxon>
    </lineage>
</organism>
<feature type="compositionally biased region" description="Basic and acidic residues" evidence="1">
    <location>
        <begin position="20"/>
        <end position="39"/>
    </location>
</feature>
<feature type="compositionally biased region" description="Low complexity" evidence="1">
    <location>
        <begin position="222"/>
        <end position="247"/>
    </location>
</feature>
<dbReference type="GeneID" id="96083537"/>
<dbReference type="EMBL" id="JBHGVX010000002">
    <property type="protein sequence ID" value="KAL1799178.1"/>
    <property type="molecule type" value="Genomic_DNA"/>
</dbReference>
<sequence>MMSLVPVRKRKDAHNQIQLSRDKGKVRVIERSAEGDSSRSTKNLQGRNSTPASRTFTTLRRGSIKIFSIFRNGKSSAPSSGEAASGSTGSTVNKPTDVPCADTVKSYSDSPPQPPVVSDVPMTLPALSLDPDSSSLLQLTNAAVFDGESEPIPRARTPPPTPISTSWSSPTLSWHLTSKLSNALLKNDTVVHRPKLSSRPTVEADQFKQPSDDQRTTTSPKSLMSEVPSLPSSVLSPGSSNGPLSQSTAPTSLVSSGAPLSAETLYRTQNGRYITDNTPALFCEPTPEHMSPRFLVFPRQDAPRLCAPSIATIENAAAAKIFFESHFNQLLGTKVAPRSMRRRQMERKLFAMAIPNEQRHCKRRE</sequence>